<dbReference type="InterPro" id="IPR036641">
    <property type="entry name" value="HPT_dom_sf"/>
</dbReference>
<dbReference type="Proteomes" id="UP000238916">
    <property type="component" value="Unassembled WGS sequence"/>
</dbReference>
<name>A0A2U3JZB8_9FIRM</name>
<accession>A0A2U3JZB8</accession>
<dbReference type="EMBL" id="OMOF01000018">
    <property type="protein sequence ID" value="SPF32731.1"/>
    <property type="molecule type" value="Genomic_DNA"/>
</dbReference>
<dbReference type="AlphaFoldDB" id="A0A2U3JZB8"/>
<dbReference type="GO" id="GO:0000160">
    <property type="term" value="P:phosphorelay signal transduction system"/>
    <property type="evidence" value="ECO:0007669"/>
    <property type="project" value="InterPro"/>
</dbReference>
<protein>
    <recommendedName>
        <fullName evidence="3">HPt domain-containing protein</fullName>
    </recommendedName>
</protein>
<dbReference type="Gene3D" id="1.20.120.160">
    <property type="entry name" value="HPT domain"/>
    <property type="match status" value="1"/>
</dbReference>
<sequence length="122" mass="13859">MDSDCRYDLKGFSADLGLPIEDIADLFSDFIKEINSEILKAKAFLSEKNLAQLGLINHNIKGISANYRIQDIHEETLVISNALKNGDLKSIESQFDNFFIVSDNAVQEIIRYFDRNGMIIEK</sequence>
<dbReference type="OrthoDB" id="1798273at2"/>
<evidence type="ECO:0008006" key="3">
    <source>
        <dbReference type="Google" id="ProtNLM"/>
    </source>
</evidence>
<gene>
    <name evidence="1" type="ORF">SBF1_1140002</name>
</gene>
<organism evidence="1 2">
    <name type="scientific">Candidatus Desulfosporosinus infrequens</name>
    <dbReference type="NCBI Taxonomy" id="2043169"/>
    <lineage>
        <taxon>Bacteria</taxon>
        <taxon>Bacillati</taxon>
        <taxon>Bacillota</taxon>
        <taxon>Clostridia</taxon>
        <taxon>Eubacteriales</taxon>
        <taxon>Desulfitobacteriaceae</taxon>
        <taxon>Desulfosporosinus</taxon>
    </lineage>
</organism>
<proteinExistence type="predicted"/>
<evidence type="ECO:0000313" key="2">
    <source>
        <dbReference type="Proteomes" id="UP000238916"/>
    </source>
</evidence>
<reference evidence="2" key="1">
    <citation type="submission" date="2018-02" db="EMBL/GenBank/DDBJ databases">
        <authorList>
            <person name="Hausmann B."/>
        </authorList>
    </citation>
    <scope>NUCLEOTIDE SEQUENCE [LARGE SCALE GENOMIC DNA]</scope>
    <source>
        <strain evidence="2">Peat soil MAG SbF1</strain>
    </source>
</reference>
<dbReference type="SUPFAM" id="SSF47226">
    <property type="entry name" value="Histidine-containing phosphotransfer domain, HPT domain"/>
    <property type="match status" value="1"/>
</dbReference>
<evidence type="ECO:0000313" key="1">
    <source>
        <dbReference type="EMBL" id="SPF32731.1"/>
    </source>
</evidence>